<name>A0A485LEV1_9STRA</name>
<dbReference type="Gene3D" id="3.40.630.30">
    <property type="match status" value="1"/>
</dbReference>
<dbReference type="OrthoDB" id="79507at2759"/>
<evidence type="ECO:0000313" key="4">
    <source>
        <dbReference type="Proteomes" id="UP000332933"/>
    </source>
</evidence>
<dbReference type="InterPro" id="IPR016181">
    <property type="entry name" value="Acyl_CoA_acyltransferase"/>
</dbReference>
<dbReference type="Pfam" id="PF13527">
    <property type="entry name" value="Acetyltransf_9"/>
    <property type="match status" value="1"/>
</dbReference>
<dbReference type="SUPFAM" id="SSF55729">
    <property type="entry name" value="Acyl-CoA N-acyltransferases (Nat)"/>
    <property type="match status" value="1"/>
</dbReference>
<dbReference type="PANTHER" id="PTHR37817">
    <property type="entry name" value="N-ACETYLTRANSFERASE EIS"/>
    <property type="match status" value="1"/>
</dbReference>
<sequence length="337" mass="36751">MTAIEIRALRRDEVSAWVAHCMHVFKHTDAMYFESHLHDDAAALIDMRNILVAVDTDDAICASVRVVPRHQFVGGRVVSMGGIAEVSTKEAHRGKGLASRLLRAAIAGPLASFDLSVLHTNFARLGRFYGQHGWQSVEFKNVRVQLSRPPSSSLPPSISIAPLDIHAYADEILALYHTVSADFNGPLLRTVPYVQEWIAARHRRNHMHAVGAWNGPRLVAYIFGKAVVEAETSPAAPGDDTIVLHVDELIVPGRRSLGSPPLADDDRAVVAHHLLAHLASSSTAASMDAILPLPVAINLSLVATPDPLITVDRGWMFRNVASFVDAKLNVMWDTDGF</sequence>
<reference evidence="3 4" key="1">
    <citation type="submission" date="2019-03" db="EMBL/GenBank/DDBJ databases">
        <authorList>
            <person name="Gaulin E."/>
            <person name="Dumas B."/>
        </authorList>
    </citation>
    <scope>NUCLEOTIDE SEQUENCE [LARGE SCALE GENOMIC DNA]</scope>
    <source>
        <strain evidence="3">CBS 568.67</strain>
    </source>
</reference>
<dbReference type="InterPro" id="IPR000182">
    <property type="entry name" value="GNAT_dom"/>
</dbReference>
<feature type="domain" description="N-acetyltransferase" evidence="1">
    <location>
        <begin position="4"/>
        <end position="151"/>
    </location>
</feature>
<dbReference type="EMBL" id="VJMH01006742">
    <property type="protein sequence ID" value="KAF0688215.1"/>
    <property type="molecule type" value="Genomic_DNA"/>
</dbReference>
<dbReference type="Proteomes" id="UP000332933">
    <property type="component" value="Unassembled WGS sequence"/>
</dbReference>
<dbReference type="GO" id="GO:0034069">
    <property type="term" value="F:aminoglycoside N-acetyltransferase activity"/>
    <property type="evidence" value="ECO:0007669"/>
    <property type="project" value="TreeGrafter"/>
</dbReference>
<organism evidence="3 4">
    <name type="scientific">Aphanomyces stellatus</name>
    <dbReference type="NCBI Taxonomy" id="120398"/>
    <lineage>
        <taxon>Eukaryota</taxon>
        <taxon>Sar</taxon>
        <taxon>Stramenopiles</taxon>
        <taxon>Oomycota</taxon>
        <taxon>Saprolegniomycetes</taxon>
        <taxon>Saprolegniales</taxon>
        <taxon>Verrucalvaceae</taxon>
        <taxon>Aphanomyces</taxon>
    </lineage>
</organism>
<proteinExistence type="predicted"/>
<dbReference type="PANTHER" id="PTHR37817:SF1">
    <property type="entry name" value="N-ACETYLTRANSFERASE EIS"/>
    <property type="match status" value="1"/>
</dbReference>
<accession>A0A485LEV1</accession>
<dbReference type="InterPro" id="IPR051554">
    <property type="entry name" value="Acetyltransferase_Eis"/>
</dbReference>
<evidence type="ECO:0000259" key="1">
    <source>
        <dbReference type="PROSITE" id="PS51186"/>
    </source>
</evidence>
<keyword evidence="4" id="KW-1185">Reference proteome</keyword>
<dbReference type="GO" id="GO:0030649">
    <property type="term" value="P:aminoglycoside antibiotic catabolic process"/>
    <property type="evidence" value="ECO:0007669"/>
    <property type="project" value="TreeGrafter"/>
</dbReference>
<evidence type="ECO:0000313" key="3">
    <source>
        <dbReference type="EMBL" id="VFT96780.1"/>
    </source>
</evidence>
<dbReference type="CDD" id="cd04301">
    <property type="entry name" value="NAT_SF"/>
    <property type="match status" value="1"/>
</dbReference>
<gene>
    <name evidence="3" type="primary">Aste57867_20085</name>
    <name evidence="2" type="ORF">As57867_020019</name>
    <name evidence="3" type="ORF">ASTE57867_20085</name>
</gene>
<dbReference type="AlphaFoldDB" id="A0A485LEV1"/>
<evidence type="ECO:0000313" key="2">
    <source>
        <dbReference type="EMBL" id="KAF0688215.1"/>
    </source>
</evidence>
<dbReference type="PROSITE" id="PS51186">
    <property type="entry name" value="GNAT"/>
    <property type="match status" value="1"/>
</dbReference>
<protein>
    <submittedName>
        <fullName evidence="3">Aste57867_20085 protein</fullName>
    </submittedName>
</protein>
<reference evidence="2" key="2">
    <citation type="submission" date="2019-06" db="EMBL/GenBank/DDBJ databases">
        <title>Genomics analysis of Aphanomyces spp. identifies a new class of oomycete effector associated with host adaptation.</title>
        <authorList>
            <person name="Gaulin E."/>
        </authorList>
    </citation>
    <scope>NUCLEOTIDE SEQUENCE</scope>
    <source>
        <strain evidence="2">CBS 578.67</strain>
    </source>
</reference>
<dbReference type="EMBL" id="CAADRA010006765">
    <property type="protein sequence ID" value="VFT96780.1"/>
    <property type="molecule type" value="Genomic_DNA"/>
</dbReference>